<dbReference type="GO" id="GO:0055085">
    <property type="term" value="P:transmembrane transport"/>
    <property type="evidence" value="ECO:0007669"/>
    <property type="project" value="InterPro"/>
</dbReference>
<comment type="similarity">
    <text evidence="1">Belongs to the phosphate/phosphite/phosphonate binding protein family.</text>
</comment>
<gene>
    <name evidence="3" type="ORF">SAMD00020551_3632</name>
</gene>
<dbReference type="PANTHER" id="PTHR35841:SF1">
    <property type="entry name" value="PHOSPHONATES-BINDING PERIPLASMIC PROTEIN"/>
    <property type="match status" value="1"/>
</dbReference>
<name>A0A0A8X692_MESS1</name>
<comment type="caution">
    <text evidence="3">The sequence shown here is derived from an EMBL/GenBank/DDBJ whole genome shotgun (WGS) entry which is preliminary data.</text>
</comment>
<dbReference type="EMBL" id="BASE01000083">
    <property type="protein sequence ID" value="GAM15475.1"/>
    <property type="molecule type" value="Genomic_DNA"/>
</dbReference>
<dbReference type="PROSITE" id="PS51257">
    <property type="entry name" value="PROKAR_LIPOPROTEIN"/>
    <property type="match status" value="1"/>
</dbReference>
<dbReference type="Pfam" id="PF12974">
    <property type="entry name" value="Phosphonate-bd"/>
    <property type="match status" value="1"/>
</dbReference>
<dbReference type="STRING" id="1321606.SAMD00020551_3632"/>
<dbReference type="GO" id="GO:0043190">
    <property type="term" value="C:ATP-binding cassette (ABC) transporter complex"/>
    <property type="evidence" value="ECO:0007669"/>
    <property type="project" value="InterPro"/>
</dbReference>
<proteinExistence type="inferred from homology"/>
<dbReference type="RefSeq" id="WP_052442222.1">
    <property type="nucleotide sequence ID" value="NZ_BASE01000083.1"/>
</dbReference>
<keyword evidence="2" id="KW-0732">Signal</keyword>
<evidence type="ECO:0000313" key="4">
    <source>
        <dbReference type="Proteomes" id="UP000031014"/>
    </source>
</evidence>
<accession>A0A0A8X692</accession>
<protein>
    <submittedName>
        <fullName evidence="3">Periplasmic binding protein-related protein</fullName>
    </submittedName>
</protein>
<dbReference type="InterPro" id="IPR005770">
    <property type="entry name" value="PhnD"/>
</dbReference>
<dbReference type="Proteomes" id="UP000031014">
    <property type="component" value="Unassembled WGS sequence"/>
</dbReference>
<dbReference type="PANTHER" id="PTHR35841">
    <property type="entry name" value="PHOSPHONATES-BINDING PERIPLASMIC PROTEIN"/>
    <property type="match status" value="1"/>
</dbReference>
<organism evidence="3 4">
    <name type="scientific">Mesobacillus selenatarsenatis (strain DSM 18680 / JCM 14380 / FERM P-15431 / SF-1)</name>
    <dbReference type="NCBI Taxonomy" id="1321606"/>
    <lineage>
        <taxon>Bacteria</taxon>
        <taxon>Bacillati</taxon>
        <taxon>Bacillota</taxon>
        <taxon>Bacilli</taxon>
        <taxon>Bacillales</taxon>
        <taxon>Bacillaceae</taxon>
        <taxon>Mesobacillus</taxon>
    </lineage>
</organism>
<dbReference type="Gene3D" id="3.40.190.10">
    <property type="entry name" value="Periplasmic binding protein-like II"/>
    <property type="match status" value="2"/>
</dbReference>
<evidence type="ECO:0000313" key="3">
    <source>
        <dbReference type="EMBL" id="GAM15475.1"/>
    </source>
</evidence>
<keyword evidence="4" id="KW-1185">Reference proteome</keyword>
<dbReference type="NCBIfam" id="TIGR01098">
    <property type="entry name" value="3A0109s03R"/>
    <property type="match status" value="1"/>
</dbReference>
<dbReference type="CDD" id="cd13571">
    <property type="entry name" value="PBP2_PnhD_1"/>
    <property type="match status" value="1"/>
</dbReference>
<reference evidence="3 4" key="1">
    <citation type="submission" date="2013-06" db="EMBL/GenBank/DDBJ databases">
        <title>Whole genome shotgun sequence of Bacillus selenatarsenatis SF-1.</title>
        <authorList>
            <person name="Kuroda M."/>
            <person name="Sei K."/>
            <person name="Yamashita M."/>
            <person name="Ike M."/>
        </authorList>
    </citation>
    <scope>NUCLEOTIDE SEQUENCE [LARGE SCALE GENOMIC DNA]</scope>
    <source>
        <strain evidence="3 4">SF-1</strain>
    </source>
</reference>
<dbReference type="SUPFAM" id="SSF53850">
    <property type="entry name" value="Periplasmic binding protein-like II"/>
    <property type="match status" value="1"/>
</dbReference>
<evidence type="ECO:0000256" key="2">
    <source>
        <dbReference type="ARBA" id="ARBA00022729"/>
    </source>
</evidence>
<evidence type="ECO:0000256" key="1">
    <source>
        <dbReference type="ARBA" id="ARBA00007162"/>
    </source>
</evidence>
<sequence length="307" mass="34521">MVIRAYMIPILFILLISGCQQGVQQSNITLYTDKAEASPSKEIDPHQEKITVALASVISPKASLSKYDYLLEYIESQIGKKVEIVQRQTYQEVDSMLRRGEVNFAFICSLSYVIGLEKGYILDVAAPVVNGRALYQSYTIVNQNSPYQNLDDLKGKKFAYTDPYSYTGRLSMLSQLDKKAETSEHFFGKTYFTYSHDYSVKAVELGIVDGATVDGAMFDQMLATEPELSAHIRVIGTGDEAGTPPVVASKKVDPKKVEIFSEILFNLRNHPEGRQLLKELGVDRYVPIKQQDYQVIRQDLYLLGESL</sequence>
<dbReference type="AlphaFoldDB" id="A0A0A8X692"/>